<feature type="domain" description="Porphobilinogen deaminase N-terminal" evidence="6">
    <location>
        <begin position="216"/>
        <end position="263"/>
    </location>
</feature>
<feature type="domain" description="Porphobilinogen deaminase N-terminal" evidence="6">
    <location>
        <begin position="8"/>
        <end position="160"/>
    </location>
</feature>
<evidence type="ECO:0000256" key="1">
    <source>
        <dbReference type="ARBA" id="ARBA00001916"/>
    </source>
</evidence>
<dbReference type="Proteomes" id="UP000003751">
    <property type="component" value="Unassembled WGS sequence"/>
</dbReference>
<evidence type="ECO:0000256" key="5">
    <source>
        <dbReference type="NCBIfam" id="TIGR00212"/>
    </source>
</evidence>
<name>E7QXV1_HALPU</name>
<dbReference type="PRINTS" id="PR00151">
    <property type="entry name" value="PORPHBDMNASE"/>
</dbReference>
<keyword evidence="11" id="KW-1185">Reference proteome</keyword>
<evidence type="ECO:0000256" key="3">
    <source>
        <dbReference type="ARBA" id="ARBA00022679"/>
    </source>
</evidence>
<comment type="similarity">
    <text evidence="2">Belongs to the HMBS family.</text>
</comment>
<keyword evidence="4" id="KW-0627">Porphyrin biosynthesis</keyword>
<dbReference type="InterPro" id="IPR022419">
    <property type="entry name" value="Porphobilin_deaminase_cofac_BS"/>
</dbReference>
<proteinExistence type="inferred from homology"/>
<dbReference type="EMBL" id="AEMG01000022">
    <property type="protein sequence ID" value="EFW90652.1"/>
    <property type="molecule type" value="Genomic_DNA"/>
</dbReference>
<dbReference type="SUPFAM" id="SSF54782">
    <property type="entry name" value="Porphobilinogen deaminase (hydroxymethylbilane synthase), C-terminal domain"/>
    <property type="match status" value="1"/>
</dbReference>
<dbReference type="GO" id="GO:0004418">
    <property type="term" value="F:hydroxymethylbilane synthase activity"/>
    <property type="evidence" value="ECO:0007669"/>
    <property type="project" value="UniProtKB-UniRule"/>
</dbReference>
<accession>E7QXV1</accession>
<dbReference type="OrthoDB" id="8042at2157"/>
<dbReference type="EC" id="2.5.1.61" evidence="5"/>
<reference evidence="9" key="2">
    <citation type="submission" date="2016-11" db="EMBL/GenBank/DDBJ databases">
        <authorList>
            <person name="Jaros S."/>
            <person name="Januszkiewicz K."/>
            <person name="Wedrychowicz H."/>
        </authorList>
    </citation>
    <scope>NUCLEOTIDE SEQUENCE [LARGE SCALE GENOMIC DNA]</scope>
    <source>
        <strain evidence="9">DX253</strain>
    </source>
</reference>
<gene>
    <name evidence="9" type="ORF">SAMN05444342_4119</name>
    <name evidence="8" type="ORF">ZOD2009_18200</name>
</gene>
<dbReference type="Pfam" id="PF01379">
    <property type="entry name" value="Porphobil_deam"/>
    <property type="match status" value="2"/>
</dbReference>
<dbReference type="SUPFAM" id="SSF53850">
    <property type="entry name" value="Periplasmic binding protein-like II"/>
    <property type="match status" value="2"/>
</dbReference>
<evidence type="ECO:0000259" key="7">
    <source>
        <dbReference type="Pfam" id="PF03900"/>
    </source>
</evidence>
<dbReference type="PROSITE" id="PS00533">
    <property type="entry name" value="PORPHOBILINOGEN_DEAM"/>
    <property type="match status" value="1"/>
</dbReference>
<organism evidence="8 10">
    <name type="scientific">Haladaptatus paucihalophilus DX253</name>
    <dbReference type="NCBI Taxonomy" id="797209"/>
    <lineage>
        <taxon>Archaea</taxon>
        <taxon>Methanobacteriati</taxon>
        <taxon>Methanobacteriota</taxon>
        <taxon>Stenosarchaea group</taxon>
        <taxon>Halobacteria</taxon>
        <taxon>Halobacteriales</taxon>
        <taxon>Haladaptataceae</taxon>
        <taxon>Haladaptatus</taxon>
    </lineage>
</organism>
<reference evidence="8 10" key="1">
    <citation type="journal article" date="2014" name="ISME J.">
        <title>Trehalose/2-sulfotrehalose biosynthesis and glycine-betaine uptake are widely spread mechanisms for osmoadaptation in the Halobacteriales.</title>
        <authorList>
            <person name="Youssef N.H."/>
            <person name="Savage-Ashlock K.N."/>
            <person name="McCully A.L."/>
            <person name="Luedtke B."/>
            <person name="Shaw E.I."/>
            <person name="Hoff W.D."/>
            <person name="Elshahed M.S."/>
        </authorList>
    </citation>
    <scope>NUCLEOTIDE SEQUENCE [LARGE SCALE GENOMIC DNA]</scope>
    <source>
        <strain evidence="8 10">DX253</strain>
    </source>
</reference>
<evidence type="ECO:0000313" key="9">
    <source>
        <dbReference type="EMBL" id="SHL56312.1"/>
    </source>
</evidence>
<dbReference type="EMBL" id="FRAN01000008">
    <property type="protein sequence ID" value="SHL56312.1"/>
    <property type="molecule type" value="Genomic_DNA"/>
</dbReference>
<dbReference type="InterPro" id="IPR000860">
    <property type="entry name" value="HemC"/>
</dbReference>
<dbReference type="GO" id="GO:0005737">
    <property type="term" value="C:cytoplasm"/>
    <property type="evidence" value="ECO:0007669"/>
    <property type="project" value="UniProtKB-UniRule"/>
</dbReference>
<protein>
    <recommendedName>
        <fullName evidence="5">Hydroxymethylbilane synthase</fullName>
        <ecNumber evidence="5">2.5.1.61</ecNumber>
    </recommendedName>
</protein>
<feature type="domain" description="Porphobilinogen deaminase C-terminal" evidence="7">
    <location>
        <begin position="282"/>
        <end position="350"/>
    </location>
</feature>
<dbReference type="Pfam" id="PF03900">
    <property type="entry name" value="Porphobil_deamC"/>
    <property type="match status" value="1"/>
</dbReference>
<dbReference type="eggNOG" id="arCOG04299">
    <property type="taxonomic scope" value="Archaea"/>
</dbReference>
<dbReference type="RefSeq" id="WP_007982240.1">
    <property type="nucleotide sequence ID" value="NZ_AEMG01000022.1"/>
</dbReference>
<dbReference type="Gene3D" id="3.30.160.40">
    <property type="entry name" value="Porphobilinogen deaminase, C-terminal domain"/>
    <property type="match status" value="1"/>
</dbReference>
<comment type="cofactor">
    <cofactor evidence="1">
        <name>dipyrromethane</name>
        <dbReference type="ChEBI" id="CHEBI:60342"/>
    </cofactor>
</comment>
<dbReference type="AlphaFoldDB" id="E7QXV1"/>
<evidence type="ECO:0000259" key="6">
    <source>
        <dbReference type="Pfam" id="PF01379"/>
    </source>
</evidence>
<evidence type="ECO:0000313" key="8">
    <source>
        <dbReference type="EMBL" id="EFW90652.1"/>
    </source>
</evidence>
<dbReference type="Gene3D" id="3.40.190.10">
    <property type="entry name" value="Periplasmic binding protein-like II"/>
    <property type="match status" value="1"/>
</dbReference>
<dbReference type="PANTHER" id="PTHR11557">
    <property type="entry name" value="PORPHOBILINOGEN DEAMINASE"/>
    <property type="match status" value="1"/>
</dbReference>
<dbReference type="PATRIC" id="fig|797209.4.peg.3564"/>
<dbReference type="InterPro" id="IPR036803">
    <property type="entry name" value="Porphobilinogen_deaminase_C_sf"/>
</dbReference>
<reference evidence="11" key="3">
    <citation type="submission" date="2016-11" db="EMBL/GenBank/DDBJ databases">
        <authorList>
            <person name="Varghese N."/>
            <person name="Submissions S."/>
        </authorList>
    </citation>
    <scope>NUCLEOTIDE SEQUENCE [LARGE SCALE GENOMIC DNA]</scope>
    <source>
        <strain evidence="11">DX253</strain>
    </source>
</reference>
<dbReference type="PIRSF" id="PIRSF001438">
    <property type="entry name" value="4pyrrol_synth_OHMeBilane_synth"/>
    <property type="match status" value="1"/>
</dbReference>
<sequence>MSNRGTELRLATRGSDLAIRQSGEVKAALEDRRFSVELVEVETTGDQLDDALITELGKTGAFVRNLDQEVLDEEVDGAIHSMKDMPTDHPDELVVAAVPERASANDVLVTPDGKPIDALPDGAVVGTSSLRRKAQLLNFRPDLTVKPLRGNVDTRIEKLLAPVLQAEHEERTEEEKERKGHVGKKDSYEFPYDKTIDEWFNDLSEVERRALERDIETEYDGIVLAEAGLQRSGLAHHVEYDRLPPKQFVPAPGQGALAVMTLDGELAQDLHTVLDHPRTRVETTVERTILRELNGGCIAPIGVHSIIQGENVHVEAQVFSQDGSEVISIKRDVPVETHVTGAKKVAEELADRGARDLIAAAREGSE</sequence>
<dbReference type="PANTHER" id="PTHR11557:SF0">
    <property type="entry name" value="PORPHOBILINOGEN DEAMINASE"/>
    <property type="match status" value="1"/>
</dbReference>
<evidence type="ECO:0000256" key="2">
    <source>
        <dbReference type="ARBA" id="ARBA00005638"/>
    </source>
</evidence>
<dbReference type="InterPro" id="IPR022418">
    <property type="entry name" value="Porphobilinogen_deaminase_C"/>
</dbReference>
<evidence type="ECO:0000256" key="4">
    <source>
        <dbReference type="ARBA" id="ARBA00023244"/>
    </source>
</evidence>
<dbReference type="NCBIfam" id="TIGR00212">
    <property type="entry name" value="hemC"/>
    <property type="match status" value="1"/>
</dbReference>
<dbReference type="InterPro" id="IPR022417">
    <property type="entry name" value="Porphobilin_deaminase_N"/>
</dbReference>
<keyword evidence="3" id="KW-0808">Transferase</keyword>
<evidence type="ECO:0000313" key="11">
    <source>
        <dbReference type="Proteomes" id="UP000184203"/>
    </source>
</evidence>
<dbReference type="GO" id="GO:0006783">
    <property type="term" value="P:heme biosynthetic process"/>
    <property type="evidence" value="ECO:0007669"/>
    <property type="project" value="TreeGrafter"/>
</dbReference>
<dbReference type="STRING" id="797209.GCA_000376445_02277"/>
<evidence type="ECO:0000313" key="10">
    <source>
        <dbReference type="Proteomes" id="UP000003751"/>
    </source>
</evidence>
<dbReference type="Proteomes" id="UP000184203">
    <property type="component" value="Unassembled WGS sequence"/>
</dbReference>